<protein>
    <recommendedName>
        <fullName evidence="3">Peroxin-13</fullName>
    </recommendedName>
</protein>
<dbReference type="AlphaFoldDB" id="A0A7S2MZ56"/>
<feature type="compositionally biased region" description="Low complexity" evidence="1">
    <location>
        <begin position="255"/>
        <end position="264"/>
    </location>
</feature>
<name>A0A7S2MZ56_9STRA</name>
<proteinExistence type="predicted"/>
<dbReference type="EMBL" id="HBGV01016347">
    <property type="protein sequence ID" value="CAD9510446.1"/>
    <property type="molecule type" value="Transcribed_RNA"/>
</dbReference>
<feature type="compositionally biased region" description="Polar residues" evidence="1">
    <location>
        <begin position="1"/>
        <end position="24"/>
    </location>
</feature>
<evidence type="ECO:0008006" key="3">
    <source>
        <dbReference type="Google" id="ProtNLM"/>
    </source>
</evidence>
<evidence type="ECO:0000313" key="2">
    <source>
        <dbReference type="EMBL" id="CAD9510446.1"/>
    </source>
</evidence>
<gene>
    <name evidence="2" type="ORF">HTAM1171_LOCUS10029</name>
</gene>
<feature type="compositionally biased region" description="Low complexity" evidence="1">
    <location>
        <begin position="67"/>
        <end position="87"/>
    </location>
</feature>
<organism evidence="2">
    <name type="scientific">Helicotheca tamesis</name>
    <dbReference type="NCBI Taxonomy" id="374047"/>
    <lineage>
        <taxon>Eukaryota</taxon>
        <taxon>Sar</taxon>
        <taxon>Stramenopiles</taxon>
        <taxon>Ochrophyta</taxon>
        <taxon>Bacillariophyta</taxon>
        <taxon>Mediophyceae</taxon>
        <taxon>Lithodesmiophycidae</taxon>
        <taxon>Lithodesmiales</taxon>
        <taxon>Lithodesmiaceae</taxon>
        <taxon>Helicotheca</taxon>
    </lineage>
</organism>
<feature type="region of interest" description="Disordered" evidence="1">
    <location>
        <begin position="251"/>
        <end position="272"/>
    </location>
</feature>
<sequence>MPPSINVSTSPTAITRKPTTTAAKGNTVLKRGATPTQKTNVSYKRREATALQRQQQQGNAKGEDSNVETSTGTTTSTELSTNTTPNNGDNLMTGMGAGGMYGSAGGYGMMSPYSSYGMMGMGMGGYGMGMGGYGMGMMGGPFSGLNNFLFGVQNVIFSLGQAVQILGMNTHALQQLFQTAKSMIDHTLSTLNQVRLLDETPSSRTLTKHQTEEEKKRRRRLKALRWSLVLSVSYAAYRIVRYLVRRSSRQRRNGRYLSSSPSSSYLQRGAYAPNSNSYHDDYYSRRLSGMGDVGMHHEPSMYDEYGDRMSGYTSSMGRQRYNNTGGGRWGTQSSYGNYGNYY</sequence>
<feature type="region of interest" description="Disordered" evidence="1">
    <location>
        <begin position="1"/>
        <end position="91"/>
    </location>
</feature>
<evidence type="ECO:0000256" key="1">
    <source>
        <dbReference type="SAM" id="MobiDB-lite"/>
    </source>
</evidence>
<accession>A0A7S2MZ56</accession>
<reference evidence="2" key="1">
    <citation type="submission" date="2021-01" db="EMBL/GenBank/DDBJ databases">
        <authorList>
            <person name="Corre E."/>
            <person name="Pelletier E."/>
            <person name="Niang G."/>
            <person name="Scheremetjew M."/>
            <person name="Finn R."/>
            <person name="Kale V."/>
            <person name="Holt S."/>
            <person name="Cochrane G."/>
            <person name="Meng A."/>
            <person name="Brown T."/>
            <person name="Cohen L."/>
        </authorList>
    </citation>
    <scope>NUCLEOTIDE SEQUENCE</scope>
    <source>
        <strain evidence="2">CCMP826</strain>
    </source>
</reference>